<dbReference type="Proteomes" id="UP000183832">
    <property type="component" value="Unassembled WGS sequence"/>
</dbReference>
<dbReference type="AlphaFoldDB" id="A0A1J1J292"/>
<protein>
    <submittedName>
        <fullName evidence="1">CLUMA_CG019880, isoform A</fullName>
    </submittedName>
</protein>
<proteinExistence type="predicted"/>
<organism evidence="1 2">
    <name type="scientific">Clunio marinus</name>
    <dbReference type="NCBI Taxonomy" id="568069"/>
    <lineage>
        <taxon>Eukaryota</taxon>
        <taxon>Metazoa</taxon>
        <taxon>Ecdysozoa</taxon>
        <taxon>Arthropoda</taxon>
        <taxon>Hexapoda</taxon>
        <taxon>Insecta</taxon>
        <taxon>Pterygota</taxon>
        <taxon>Neoptera</taxon>
        <taxon>Endopterygota</taxon>
        <taxon>Diptera</taxon>
        <taxon>Nematocera</taxon>
        <taxon>Chironomoidea</taxon>
        <taxon>Chironomidae</taxon>
        <taxon>Clunio</taxon>
    </lineage>
</organism>
<reference evidence="1 2" key="1">
    <citation type="submission" date="2015-04" db="EMBL/GenBank/DDBJ databases">
        <authorList>
            <person name="Syromyatnikov M.Y."/>
            <person name="Popov V.N."/>
        </authorList>
    </citation>
    <scope>NUCLEOTIDE SEQUENCE [LARGE SCALE GENOMIC DNA]</scope>
</reference>
<accession>A0A1J1J292</accession>
<evidence type="ECO:0000313" key="1">
    <source>
        <dbReference type="EMBL" id="CRL06659.1"/>
    </source>
</evidence>
<sequence>MCNLFNSFAHQNYQQQASHCDCLMLSVVGEMLMCLETVEGSKEKKERNIKNNNNRKKVMITTFLRCLKEPCGI</sequence>
<gene>
    <name evidence="1" type="ORF">CLUMA_CG019880</name>
</gene>
<dbReference type="EMBL" id="CVRI01000067">
    <property type="protein sequence ID" value="CRL06659.1"/>
    <property type="molecule type" value="Genomic_DNA"/>
</dbReference>
<evidence type="ECO:0000313" key="2">
    <source>
        <dbReference type="Proteomes" id="UP000183832"/>
    </source>
</evidence>
<keyword evidence="2" id="KW-1185">Reference proteome</keyword>
<name>A0A1J1J292_9DIPT</name>